<dbReference type="GO" id="GO:0046872">
    <property type="term" value="F:metal ion binding"/>
    <property type="evidence" value="ECO:0007669"/>
    <property type="project" value="UniProtKB-KW"/>
</dbReference>
<evidence type="ECO:0000259" key="6">
    <source>
        <dbReference type="Pfam" id="PF14464"/>
    </source>
</evidence>
<dbReference type="GO" id="GO:0006508">
    <property type="term" value="P:proteolysis"/>
    <property type="evidence" value="ECO:0007669"/>
    <property type="project" value="UniProtKB-KW"/>
</dbReference>
<comment type="caution">
    <text evidence="7">The sequence shown here is derived from an EMBL/GenBank/DDBJ whole genome shotgun (WGS) entry which is preliminary data.</text>
</comment>
<accession>A0A5J4RD06</accession>
<dbReference type="SUPFAM" id="SSF102712">
    <property type="entry name" value="JAB1/MPN domain"/>
    <property type="match status" value="1"/>
</dbReference>
<feature type="domain" description="JAB" evidence="6">
    <location>
        <begin position="18"/>
        <end position="135"/>
    </location>
</feature>
<dbReference type="Gene3D" id="3.40.140.10">
    <property type="entry name" value="Cytidine Deaminase, domain 2"/>
    <property type="match status" value="1"/>
</dbReference>
<dbReference type="GO" id="GO:0008237">
    <property type="term" value="F:metallopeptidase activity"/>
    <property type="evidence" value="ECO:0007669"/>
    <property type="project" value="UniProtKB-KW"/>
</dbReference>
<evidence type="ECO:0000256" key="3">
    <source>
        <dbReference type="ARBA" id="ARBA00022801"/>
    </source>
</evidence>
<keyword evidence="5" id="KW-0482">Metalloprotease</keyword>
<keyword evidence="2" id="KW-0479">Metal-binding</keyword>
<protein>
    <recommendedName>
        <fullName evidence="6">JAB domain-containing protein</fullName>
    </recommendedName>
</protein>
<organism evidence="7">
    <name type="scientific">termite gut metagenome</name>
    <dbReference type="NCBI Taxonomy" id="433724"/>
    <lineage>
        <taxon>unclassified sequences</taxon>
        <taxon>metagenomes</taxon>
        <taxon>organismal metagenomes</taxon>
    </lineage>
</organism>
<evidence type="ECO:0000256" key="1">
    <source>
        <dbReference type="ARBA" id="ARBA00022670"/>
    </source>
</evidence>
<keyword evidence="1" id="KW-0645">Protease</keyword>
<reference evidence="7" key="1">
    <citation type="submission" date="2019-03" db="EMBL/GenBank/DDBJ databases">
        <title>Single cell metagenomics reveals metabolic interactions within the superorganism composed of flagellate Streblomastix strix and complex community of Bacteroidetes bacteria on its surface.</title>
        <authorList>
            <person name="Treitli S.C."/>
            <person name="Kolisko M."/>
            <person name="Husnik F."/>
            <person name="Keeling P."/>
            <person name="Hampl V."/>
        </authorList>
    </citation>
    <scope>NUCLEOTIDE SEQUENCE</scope>
    <source>
        <strain evidence="7">STM</strain>
    </source>
</reference>
<dbReference type="AlphaFoldDB" id="A0A5J4RD06"/>
<evidence type="ECO:0000256" key="2">
    <source>
        <dbReference type="ARBA" id="ARBA00022723"/>
    </source>
</evidence>
<sequence>MKLKDIHNSRKLIIEDNLLNNLLRKVIEHYPNEFGGFLIGYYSSDFKTLFVKDFLLPQKYQGLLSIFERSIDGIKNIFYQIFKIKGQYYIGEWHSHPNGGTMYSQTDLHAMIKIAEEETVRIKNPILLILSVNPNSKTTIAFYLYDNKKLIKYEPDKY</sequence>
<name>A0A5J4RD06_9ZZZZ</name>
<evidence type="ECO:0000256" key="5">
    <source>
        <dbReference type="ARBA" id="ARBA00023049"/>
    </source>
</evidence>
<dbReference type="EMBL" id="SNRY01001479">
    <property type="protein sequence ID" value="KAA6330613.1"/>
    <property type="molecule type" value="Genomic_DNA"/>
</dbReference>
<evidence type="ECO:0000256" key="4">
    <source>
        <dbReference type="ARBA" id="ARBA00022833"/>
    </source>
</evidence>
<dbReference type="InterPro" id="IPR028090">
    <property type="entry name" value="JAB_dom_prok"/>
</dbReference>
<gene>
    <name evidence="7" type="ORF">EZS27_020696</name>
</gene>
<proteinExistence type="predicted"/>
<keyword evidence="3" id="KW-0378">Hydrolase</keyword>
<keyword evidence="4" id="KW-0862">Zinc</keyword>
<evidence type="ECO:0000313" key="7">
    <source>
        <dbReference type="EMBL" id="KAA6330613.1"/>
    </source>
</evidence>
<dbReference type="Pfam" id="PF14464">
    <property type="entry name" value="Prok-JAB"/>
    <property type="match status" value="1"/>
</dbReference>